<dbReference type="KEGG" id="ovi:T265_15633"/>
<feature type="non-terminal residue" evidence="1">
    <location>
        <position position="1"/>
    </location>
</feature>
<dbReference type="CTD" id="20329798"/>
<keyword evidence="2" id="KW-1185">Reference proteome</keyword>
<organism evidence="1 2">
    <name type="scientific">Opisthorchis viverrini</name>
    <name type="common">Southeast Asian liver fluke</name>
    <dbReference type="NCBI Taxonomy" id="6198"/>
    <lineage>
        <taxon>Eukaryota</taxon>
        <taxon>Metazoa</taxon>
        <taxon>Spiralia</taxon>
        <taxon>Lophotrochozoa</taxon>
        <taxon>Platyhelminthes</taxon>
        <taxon>Trematoda</taxon>
        <taxon>Digenea</taxon>
        <taxon>Opisthorchiida</taxon>
        <taxon>Opisthorchiata</taxon>
        <taxon>Opisthorchiidae</taxon>
        <taxon>Opisthorchis</taxon>
    </lineage>
</organism>
<protein>
    <submittedName>
        <fullName evidence="1">Uncharacterized protein</fullName>
    </submittedName>
</protein>
<evidence type="ECO:0000313" key="2">
    <source>
        <dbReference type="Proteomes" id="UP000054324"/>
    </source>
</evidence>
<accession>A0A074Z7J9</accession>
<dbReference type="Proteomes" id="UP000054324">
    <property type="component" value="Unassembled WGS sequence"/>
</dbReference>
<dbReference type="GeneID" id="20329798"/>
<gene>
    <name evidence="1" type="ORF">T265_15633</name>
</gene>
<evidence type="ECO:0000313" key="1">
    <source>
        <dbReference type="EMBL" id="KER19170.1"/>
    </source>
</evidence>
<reference evidence="1 2" key="1">
    <citation type="submission" date="2013-11" db="EMBL/GenBank/DDBJ databases">
        <title>Opisthorchis viverrini - life in the bile duct.</title>
        <authorList>
            <person name="Young N.D."/>
            <person name="Nagarajan N."/>
            <person name="Lin S.J."/>
            <person name="Korhonen P.K."/>
            <person name="Jex A.R."/>
            <person name="Hall R.S."/>
            <person name="Safavi-Hemami H."/>
            <person name="Kaewkong W."/>
            <person name="Bertrand D."/>
            <person name="Gao S."/>
            <person name="Seet Q."/>
            <person name="Wongkham S."/>
            <person name="Teh B.T."/>
            <person name="Wongkham C."/>
            <person name="Intapan P.M."/>
            <person name="Maleewong W."/>
            <person name="Yang X."/>
            <person name="Hu M."/>
            <person name="Wang Z."/>
            <person name="Hofmann A."/>
            <person name="Sternberg P.W."/>
            <person name="Tan P."/>
            <person name="Wang J."/>
            <person name="Gasser R.B."/>
        </authorList>
    </citation>
    <scope>NUCLEOTIDE SEQUENCE [LARGE SCALE GENOMIC DNA]</scope>
</reference>
<sequence length="125" mass="13921">YEDISKATAIIRARKHPSRYHVSHIYAGDLNALKFNGTAIRVYVHVPTTLSASQPARGILLVQASMLSSESPFVNPEHWLCFFIIRAGVTADIISRFVGSFSEQSITRLSNQLPSEARVRPPENK</sequence>
<dbReference type="AlphaFoldDB" id="A0A074Z7J9"/>
<proteinExistence type="predicted"/>
<dbReference type="EMBL" id="KL597302">
    <property type="protein sequence ID" value="KER19170.1"/>
    <property type="molecule type" value="Genomic_DNA"/>
</dbReference>
<name>A0A074Z7J9_OPIVI</name>
<feature type="non-terminal residue" evidence="1">
    <location>
        <position position="125"/>
    </location>
</feature>
<dbReference type="RefSeq" id="XP_009177084.1">
    <property type="nucleotide sequence ID" value="XM_009178820.1"/>
</dbReference>